<comment type="similarity">
    <text evidence="1">Belongs to the glycosyltransferase 1 family. Plant sucrose synthase subfamily.</text>
</comment>
<keyword evidence="3" id="KW-0328">Glycosyltransferase</keyword>
<keyword evidence="8" id="KW-1185">Reference proteome</keyword>
<gene>
    <name evidence="7" type="ORF">G4B88_005918</name>
</gene>
<dbReference type="InterPro" id="IPR012820">
    <property type="entry name" value="Sucrose_synthase_pln/cyn"/>
</dbReference>
<evidence type="ECO:0000256" key="5">
    <source>
        <dbReference type="ARBA" id="ARBA00049030"/>
    </source>
</evidence>
<sequence>MASTPSLKRSDTIADSMPDALKQSRYYMKKCFARFVAQGKRLMKAQNIMKEVDQSIPDVQERSKVLEGLLGYILTSTQEAAVVPPCVAMAIRPNPGYWEYVKINADDLTVDGISASDFLKYKELIFDQDWANDENAVEIDFGAIDFLSPRATLPSSIGESFVSTLPKNTPYHNFELSCFACWASFDDVNKMT</sequence>
<dbReference type="PANTHER" id="PTHR45839">
    <property type="match status" value="1"/>
</dbReference>
<evidence type="ECO:0000256" key="1">
    <source>
        <dbReference type="ARBA" id="ARBA00005894"/>
    </source>
</evidence>
<evidence type="ECO:0000313" key="8">
    <source>
        <dbReference type="Proteomes" id="UP000583929"/>
    </source>
</evidence>
<protein>
    <recommendedName>
        <fullName evidence="2">sucrose synthase</fullName>
        <ecNumber evidence="2">2.4.1.13</ecNumber>
    </recommendedName>
</protein>
<name>A0A7J6IAA2_CANSA</name>
<dbReference type="Proteomes" id="UP000583929">
    <property type="component" value="Unassembled WGS sequence"/>
</dbReference>
<dbReference type="AlphaFoldDB" id="A0A7J6IAA2"/>
<dbReference type="PANTHER" id="PTHR45839:SF24">
    <property type="entry name" value="SUCROSE SYNTHASE 6"/>
    <property type="match status" value="1"/>
</dbReference>
<feature type="domain" description="Sucrose synthase N-terminal" evidence="6">
    <location>
        <begin position="9"/>
        <end position="123"/>
    </location>
</feature>
<reference evidence="7 8" key="1">
    <citation type="journal article" date="2020" name="bioRxiv">
        <title>Sequence and annotation of 42 cannabis genomes reveals extensive copy number variation in cannabinoid synthesis and pathogen resistance genes.</title>
        <authorList>
            <person name="Mckernan K.J."/>
            <person name="Helbert Y."/>
            <person name="Kane L.T."/>
            <person name="Ebling H."/>
            <person name="Zhang L."/>
            <person name="Liu B."/>
            <person name="Eaton Z."/>
            <person name="Mclaughlin S."/>
            <person name="Kingan S."/>
            <person name="Baybayan P."/>
            <person name="Concepcion G."/>
            <person name="Jordan M."/>
            <person name="Riva A."/>
            <person name="Barbazuk W."/>
            <person name="Harkins T."/>
        </authorList>
    </citation>
    <scope>NUCLEOTIDE SEQUENCE [LARGE SCALE GENOMIC DNA]</scope>
    <source>
        <strain evidence="8">cv. Jamaican Lion 4</strain>
        <tissue evidence="7">Leaf</tissue>
    </source>
</reference>
<evidence type="ECO:0000313" key="7">
    <source>
        <dbReference type="EMBL" id="KAF4404532.1"/>
    </source>
</evidence>
<evidence type="ECO:0000256" key="2">
    <source>
        <dbReference type="ARBA" id="ARBA00012540"/>
    </source>
</evidence>
<dbReference type="GO" id="GO:0005985">
    <property type="term" value="P:sucrose metabolic process"/>
    <property type="evidence" value="ECO:0007669"/>
    <property type="project" value="InterPro"/>
</dbReference>
<comment type="catalytic activity">
    <reaction evidence="5">
        <text>an NDP-alpha-D-glucose + D-fructose = a ribonucleoside 5'-diphosphate + sucrose + H(+)</text>
        <dbReference type="Rhea" id="RHEA:16241"/>
        <dbReference type="ChEBI" id="CHEBI:15378"/>
        <dbReference type="ChEBI" id="CHEBI:17992"/>
        <dbReference type="ChEBI" id="CHEBI:37721"/>
        <dbReference type="ChEBI" id="CHEBI:57930"/>
        <dbReference type="ChEBI" id="CHEBI:76533"/>
        <dbReference type="EC" id="2.4.1.13"/>
    </reaction>
</comment>
<keyword evidence="4" id="KW-0808">Transferase</keyword>
<dbReference type="FunFam" id="3.10.450.330:FF:000001">
    <property type="entry name" value="Sucrose synthase"/>
    <property type="match status" value="1"/>
</dbReference>
<dbReference type="InterPro" id="IPR056735">
    <property type="entry name" value="SUS_N"/>
</dbReference>
<evidence type="ECO:0000256" key="3">
    <source>
        <dbReference type="ARBA" id="ARBA00022676"/>
    </source>
</evidence>
<evidence type="ECO:0000259" key="6">
    <source>
        <dbReference type="Pfam" id="PF24861"/>
    </source>
</evidence>
<evidence type="ECO:0000256" key="4">
    <source>
        <dbReference type="ARBA" id="ARBA00022679"/>
    </source>
</evidence>
<comment type="caution">
    <text evidence="7">The sequence shown here is derived from an EMBL/GenBank/DDBJ whole genome shotgun (WGS) entry which is preliminary data.</text>
</comment>
<dbReference type="Pfam" id="PF24861">
    <property type="entry name" value="SUS_N"/>
    <property type="match status" value="1"/>
</dbReference>
<proteinExistence type="inferred from homology"/>
<dbReference type="GO" id="GO:0016157">
    <property type="term" value="F:sucrose synthase activity"/>
    <property type="evidence" value="ECO:0007669"/>
    <property type="project" value="UniProtKB-EC"/>
</dbReference>
<accession>A0A7J6IAA2</accession>
<dbReference type="Gene3D" id="3.10.450.330">
    <property type="match status" value="1"/>
</dbReference>
<organism evidence="7 8">
    <name type="scientific">Cannabis sativa</name>
    <name type="common">Hemp</name>
    <name type="synonym">Marijuana</name>
    <dbReference type="NCBI Taxonomy" id="3483"/>
    <lineage>
        <taxon>Eukaryota</taxon>
        <taxon>Viridiplantae</taxon>
        <taxon>Streptophyta</taxon>
        <taxon>Embryophyta</taxon>
        <taxon>Tracheophyta</taxon>
        <taxon>Spermatophyta</taxon>
        <taxon>Magnoliopsida</taxon>
        <taxon>eudicotyledons</taxon>
        <taxon>Gunneridae</taxon>
        <taxon>Pentapetalae</taxon>
        <taxon>rosids</taxon>
        <taxon>fabids</taxon>
        <taxon>Rosales</taxon>
        <taxon>Cannabaceae</taxon>
        <taxon>Cannabis</taxon>
    </lineage>
</organism>
<dbReference type="EC" id="2.4.1.13" evidence="2"/>
<dbReference type="EMBL" id="JAATIQ010000001">
    <property type="protein sequence ID" value="KAF4404532.1"/>
    <property type="molecule type" value="Genomic_DNA"/>
</dbReference>